<evidence type="ECO:0000313" key="2">
    <source>
        <dbReference type="EMBL" id="SEH05238.1"/>
    </source>
</evidence>
<dbReference type="InterPro" id="IPR036390">
    <property type="entry name" value="WH_DNA-bd_sf"/>
</dbReference>
<evidence type="ECO:0000259" key="1">
    <source>
        <dbReference type="PROSITE" id="PS50995"/>
    </source>
</evidence>
<dbReference type="InterPro" id="IPR039422">
    <property type="entry name" value="MarR/SlyA-like"/>
</dbReference>
<dbReference type="GO" id="GO:0003700">
    <property type="term" value="F:DNA-binding transcription factor activity"/>
    <property type="evidence" value="ECO:0007669"/>
    <property type="project" value="InterPro"/>
</dbReference>
<dbReference type="Pfam" id="PF01047">
    <property type="entry name" value="MarR"/>
    <property type="match status" value="1"/>
</dbReference>
<dbReference type="AlphaFoldDB" id="A0A1H6F508"/>
<dbReference type="SMART" id="SM00347">
    <property type="entry name" value="HTH_MARR"/>
    <property type="match status" value="1"/>
</dbReference>
<name>A0A1H6F508_9GAMM</name>
<dbReference type="Proteomes" id="UP000236724">
    <property type="component" value="Unassembled WGS sequence"/>
</dbReference>
<dbReference type="SUPFAM" id="SSF46785">
    <property type="entry name" value="Winged helix' DNA-binding domain"/>
    <property type="match status" value="1"/>
</dbReference>
<dbReference type="InterPro" id="IPR000835">
    <property type="entry name" value="HTH_MarR-typ"/>
</dbReference>
<dbReference type="PANTHER" id="PTHR33164">
    <property type="entry name" value="TRANSCRIPTIONAL REGULATOR, MARR FAMILY"/>
    <property type="match status" value="1"/>
</dbReference>
<dbReference type="PRINTS" id="PR00598">
    <property type="entry name" value="HTHMARR"/>
</dbReference>
<gene>
    <name evidence="2" type="primary">marR</name>
    <name evidence="2" type="ORF">MBHS_01091</name>
</gene>
<dbReference type="Gene3D" id="1.10.10.10">
    <property type="entry name" value="Winged helix-like DNA-binding domain superfamily/Winged helix DNA-binding domain"/>
    <property type="match status" value="1"/>
</dbReference>
<dbReference type="EMBL" id="FMSV02000176">
    <property type="protein sequence ID" value="SEH05238.1"/>
    <property type="molecule type" value="Genomic_DNA"/>
</dbReference>
<dbReference type="PROSITE" id="PS50995">
    <property type="entry name" value="HTH_MARR_2"/>
    <property type="match status" value="1"/>
</dbReference>
<reference evidence="2 3" key="1">
    <citation type="submission" date="2016-10" db="EMBL/GenBank/DDBJ databases">
        <authorList>
            <person name="de Groot N.N."/>
        </authorList>
    </citation>
    <scope>NUCLEOTIDE SEQUENCE [LARGE SCALE GENOMIC DNA]</scope>
    <source>
        <strain evidence="2">MBHS1</strain>
    </source>
</reference>
<keyword evidence="3" id="KW-1185">Reference proteome</keyword>
<proteinExistence type="predicted"/>
<sequence>MIVHIMHTGHLLDNKVSTMLKEFAITHVQFNILKVLEAAHPEPLSVGEIKHGVLFSNSDVTRIIDRLVNKKLVERELCPNNRRKMDIKMSSDGFELLKRIAPKLTETFDDYYERNISDKDAQNIISLLKKIKG</sequence>
<organism evidence="2 3">
    <name type="scientific">Candidatus Venteria ishoeyi</name>
    <dbReference type="NCBI Taxonomy" id="1899563"/>
    <lineage>
        <taxon>Bacteria</taxon>
        <taxon>Pseudomonadati</taxon>
        <taxon>Pseudomonadota</taxon>
        <taxon>Gammaproteobacteria</taxon>
        <taxon>Thiotrichales</taxon>
        <taxon>Thiotrichaceae</taxon>
        <taxon>Venteria</taxon>
    </lineage>
</organism>
<dbReference type="OrthoDB" id="5521015at2"/>
<dbReference type="GO" id="GO:0006950">
    <property type="term" value="P:response to stress"/>
    <property type="evidence" value="ECO:0007669"/>
    <property type="project" value="TreeGrafter"/>
</dbReference>
<feature type="domain" description="HTH marR-type" evidence="1">
    <location>
        <begin position="1"/>
        <end position="133"/>
    </location>
</feature>
<accession>A0A1H6F508</accession>
<dbReference type="InterPro" id="IPR036388">
    <property type="entry name" value="WH-like_DNA-bd_sf"/>
</dbReference>
<protein>
    <submittedName>
        <fullName evidence="2">Multiple antibiotic resistance protein MarR</fullName>
    </submittedName>
</protein>
<dbReference type="PANTHER" id="PTHR33164:SF43">
    <property type="entry name" value="HTH-TYPE TRANSCRIPTIONAL REPRESSOR YETL"/>
    <property type="match status" value="1"/>
</dbReference>
<evidence type="ECO:0000313" key="3">
    <source>
        <dbReference type="Proteomes" id="UP000236724"/>
    </source>
</evidence>